<dbReference type="EMBL" id="VSSQ01059283">
    <property type="protein sequence ID" value="MPN12864.1"/>
    <property type="molecule type" value="Genomic_DNA"/>
</dbReference>
<proteinExistence type="predicted"/>
<comment type="caution">
    <text evidence="1">The sequence shown here is derived from an EMBL/GenBank/DDBJ whole genome shotgun (WGS) entry which is preliminary data.</text>
</comment>
<accession>A0A645FKB7</accession>
<dbReference type="AlphaFoldDB" id="A0A645FKB7"/>
<organism evidence="1">
    <name type="scientific">bioreactor metagenome</name>
    <dbReference type="NCBI Taxonomy" id="1076179"/>
    <lineage>
        <taxon>unclassified sequences</taxon>
        <taxon>metagenomes</taxon>
        <taxon>ecological metagenomes</taxon>
    </lineage>
</organism>
<sequence length="165" mass="20060">MENVVKELQRYYLPPLTFKEIVAQISKGWLKCPYWTFDDFMNSITAEEKLIVLLYNLNGNIFYKLESKRWYECVGKYLRFIIIQLTEYNYEKFRNLIEVIEKVDDILKDKECGISIDTDYYKKTMYELEQKYSTEYRNSMPVIEEMVMEFQVKTIEQGFNSEVRF</sequence>
<name>A0A645FKB7_9ZZZZ</name>
<reference evidence="1" key="1">
    <citation type="submission" date="2019-08" db="EMBL/GenBank/DDBJ databases">
        <authorList>
            <person name="Kucharzyk K."/>
            <person name="Murdoch R.W."/>
            <person name="Higgins S."/>
            <person name="Loffler F."/>
        </authorList>
    </citation>
    <scope>NUCLEOTIDE SEQUENCE</scope>
</reference>
<evidence type="ECO:0000313" key="1">
    <source>
        <dbReference type="EMBL" id="MPN12864.1"/>
    </source>
</evidence>
<gene>
    <name evidence="1" type="ORF">SDC9_160184</name>
</gene>
<protein>
    <submittedName>
        <fullName evidence="1">Uncharacterized protein</fullName>
    </submittedName>
</protein>